<keyword evidence="2" id="KW-1185">Reference proteome</keyword>
<sequence>MIHVIIWRDCKQRDAIATRSSSLASVPVTCVSCPPLAPPSSQFTLPFSSIAGPKVSSSGRPVLCSDGSGRLPGTGFHQSPIGFPVRWAAGIALLPTVLCHRPTAVGLVCPSGMEAAASTIGLATTQHDDKRGIGSSLQLRGLRCHAGVSKNQAD</sequence>
<dbReference type="AlphaFoldDB" id="A0A448WVC2"/>
<organism evidence="1 2">
    <name type="scientific">Protopolystoma xenopodis</name>
    <dbReference type="NCBI Taxonomy" id="117903"/>
    <lineage>
        <taxon>Eukaryota</taxon>
        <taxon>Metazoa</taxon>
        <taxon>Spiralia</taxon>
        <taxon>Lophotrochozoa</taxon>
        <taxon>Platyhelminthes</taxon>
        <taxon>Monogenea</taxon>
        <taxon>Polyopisthocotylea</taxon>
        <taxon>Polystomatidea</taxon>
        <taxon>Polystomatidae</taxon>
        <taxon>Protopolystoma</taxon>
    </lineage>
</organism>
<evidence type="ECO:0000313" key="1">
    <source>
        <dbReference type="EMBL" id="VEL21172.1"/>
    </source>
</evidence>
<protein>
    <submittedName>
        <fullName evidence="1">Uncharacterized protein</fullName>
    </submittedName>
</protein>
<dbReference type="EMBL" id="CAAALY010049940">
    <property type="protein sequence ID" value="VEL21172.1"/>
    <property type="molecule type" value="Genomic_DNA"/>
</dbReference>
<gene>
    <name evidence="1" type="ORF">PXEA_LOCUS14612</name>
</gene>
<accession>A0A448WVC2</accession>
<name>A0A448WVC2_9PLAT</name>
<comment type="caution">
    <text evidence="1">The sequence shown here is derived from an EMBL/GenBank/DDBJ whole genome shotgun (WGS) entry which is preliminary data.</text>
</comment>
<evidence type="ECO:0000313" key="2">
    <source>
        <dbReference type="Proteomes" id="UP000784294"/>
    </source>
</evidence>
<proteinExistence type="predicted"/>
<dbReference type="Proteomes" id="UP000784294">
    <property type="component" value="Unassembled WGS sequence"/>
</dbReference>
<reference evidence="1" key="1">
    <citation type="submission" date="2018-11" db="EMBL/GenBank/DDBJ databases">
        <authorList>
            <consortium name="Pathogen Informatics"/>
        </authorList>
    </citation>
    <scope>NUCLEOTIDE SEQUENCE</scope>
</reference>